<feature type="region of interest" description="Disordered" evidence="1">
    <location>
        <begin position="291"/>
        <end position="356"/>
    </location>
</feature>
<keyword evidence="2" id="KW-1133">Transmembrane helix</keyword>
<organism evidence="3">
    <name type="scientific">Pithovirus LCPAC202</name>
    <dbReference type="NCBI Taxonomy" id="2506592"/>
    <lineage>
        <taxon>Viruses</taxon>
        <taxon>Pithoviruses</taxon>
    </lineage>
</organism>
<feature type="transmembrane region" description="Helical" evidence="2">
    <location>
        <begin position="205"/>
        <end position="225"/>
    </location>
</feature>
<sequence>MNSRGYILETEPTINIDPRETLQILANLNSRTIRFIQSPKDSNENSTPIEYQEESDDPDDSSEEEYVYIIRDQDTGEEIEIASGELPPGMEGRQLYYDPIKQTLLASKNMDNMAGSSIIDQLNYEDNISLADDISYSEMTYHEVSKTDLNGDQELVKILGKLSRQIGRYNAKAHIYRILNYIVNIGSIVVTSTIGFLLATDQGSSTLLSIMAFSIAIIKGVHELLKLGSLGIIYKGLAIRLQTMFGEVQEAREIMVTDSEKLQYARLVLFKMSEIDLETFKASYGPRVLKDSDSEDAPMVGGGMAGDDGDDDQLINIELDPDLEVTPIDNDQNDDQTKNEDIEQPNMDDVADTISGDQLIENLSEASDIDASDIENQMI</sequence>
<feature type="compositionally biased region" description="Acidic residues" evidence="1">
    <location>
        <begin position="307"/>
        <end position="323"/>
    </location>
</feature>
<reference evidence="3" key="1">
    <citation type="journal article" date="2019" name="MBio">
        <title>Virus Genomes from Deep Sea Sediments Expand the Ocean Megavirome and Support Independent Origins of Viral Gigantism.</title>
        <authorList>
            <person name="Backstrom D."/>
            <person name="Yutin N."/>
            <person name="Jorgensen S.L."/>
            <person name="Dharamshi J."/>
            <person name="Homa F."/>
            <person name="Zaremba-Niedwiedzka K."/>
            <person name="Spang A."/>
            <person name="Wolf Y.I."/>
            <person name="Koonin E.V."/>
            <person name="Ettema T.J."/>
        </authorList>
    </citation>
    <scope>NUCLEOTIDE SEQUENCE</scope>
</reference>
<evidence type="ECO:0000313" key="3">
    <source>
        <dbReference type="EMBL" id="QBK91352.1"/>
    </source>
</evidence>
<proteinExistence type="predicted"/>
<accession>A0A481Z7H1</accession>
<feature type="compositionally biased region" description="Acidic residues" evidence="1">
    <location>
        <begin position="51"/>
        <end position="63"/>
    </location>
</feature>
<feature type="region of interest" description="Disordered" evidence="1">
    <location>
        <begin position="36"/>
        <end position="63"/>
    </location>
</feature>
<dbReference type="EMBL" id="MK500530">
    <property type="protein sequence ID" value="QBK91352.1"/>
    <property type="molecule type" value="Genomic_DNA"/>
</dbReference>
<evidence type="ECO:0000256" key="1">
    <source>
        <dbReference type="SAM" id="MobiDB-lite"/>
    </source>
</evidence>
<evidence type="ECO:0000256" key="2">
    <source>
        <dbReference type="SAM" id="Phobius"/>
    </source>
</evidence>
<name>A0A481Z7H1_9VIRU</name>
<gene>
    <name evidence="3" type="ORF">LCPAC202_03260</name>
</gene>
<protein>
    <submittedName>
        <fullName evidence="3">Uncharacterized protein</fullName>
    </submittedName>
</protein>
<keyword evidence="2" id="KW-0472">Membrane</keyword>
<feature type="transmembrane region" description="Helical" evidence="2">
    <location>
        <begin position="178"/>
        <end position="199"/>
    </location>
</feature>
<keyword evidence="2" id="KW-0812">Transmembrane</keyword>